<name>A0A0C9WA33_9AGAM</name>
<dbReference type="Gene3D" id="2.130.10.10">
    <property type="entry name" value="YVTN repeat-like/Quinoprotein amine dehydrogenase"/>
    <property type="match status" value="1"/>
</dbReference>
<protein>
    <recommendedName>
        <fullName evidence="6">WD40 repeat-like protein</fullName>
    </recommendedName>
</protein>
<keyword evidence="2" id="KW-0677">Repeat</keyword>
<dbReference type="SMART" id="SM00320">
    <property type="entry name" value="WD40"/>
    <property type="match status" value="2"/>
</dbReference>
<dbReference type="PROSITE" id="PS00678">
    <property type="entry name" value="WD_REPEATS_1"/>
    <property type="match status" value="1"/>
</dbReference>
<reference evidence="4 5" key="1">
    <citation type="submission" date="2014-04" db="EMBL/GenBank/DDBJ databases">
        <title>Evolutionary Origins and Diversification of the Mycorrhizal Mutualists.</title>
        <authorList>
            <consortium name="DOE Joint Genome Institute"/>
            <consortium name="Mycorrhizal Genomics Consortium"/>
            <person name="Kohler A."/>
            <person name="Kuo A."/>
            <person name="Nagy L.G."/>
            <person name="Floudas D."/>
            <person name="Copeland A."/>
            <person name="Barry K.W."/>
            <person name="Cichocki N."/>
            <person name="Veneault-Fourrey C."/>
            <person name="LaButti K."/>
            <person name="Lindquist E.A."/>
            <person name="Lipzen A."/>
            <person name="Lundell T."/>
            <person name="Morin E."/>
            <person name="Murat C."/>
            <person name="Riley R."/>
            <person name="Ohm R."/>
            <person name="Sun H."/>
            <person name="Tunlid A."/>
            <person name="Henrissat B."/>
            <person name="Grigoriev I.V."/>
            <person name="Hibbett D.S."/>
            <person name="Martin F."/>
        </authorList>
    </citation>
    <scope>NUCLEOTIDE SEQUENCE [LARGE SCALE GENOMIC DNA]</scope>
    <source>
        <strain evidence="4 5">MD-312</strain>
    </source>
</reference>
<feature type="repeat" description="WD" evidence="3">
    <location>
        <begin position="3"/>
        <end position="44"/>
    </location>
</feature>
<organism evidence="4 5">
    <name type="scientific">Hydnomerulius pinastri MD-312</name>
    <dbReference type="NCBI Taxonomy" id="994086"/>
    <lineage>
        <taxon>Eukaryota</taxon>
        <taxon>Fungi</taxon>
        <taxon>Dikarya</taxon>
        <taxon>Basidiomycota</taxon>
        <taxon>Agaricomycotina</taxon>
        <taxon>Agaricomycetes</taxon>
        <taxon>Agaricomycetidae</taxon>
        <taxon>Boletales</taxon>
        <taxon>Boletales incertae sedis</taxon>
        <taxon>Leucogyrophana</taxon>
    </lineage>
</organism>
<dbReference type="InterPro" id="IPR036322">
    <property type="entry name" value="WD40_repeat_dom_sf"/>
</dbReference>
<evidence type="ECO:0008006" key="6">
    <source>
        <dbReference type="Google" id="ProtNLM"/>
    </source>
</evidence>
<dbReference type="InterPro" id="IPR001680">
    <property type="entry name" value="WD40_rpt"/>
</dbReference>
<evidence type="ECO:0000256" key="2">
    <source>
        <dbReference type="ARBA" id="ARBA00022737"/>
    </source>
</evidence>
<accession>A0A0C9WA33</accession>
<dbReference type="InterPro" id="IPR019775">
    <property type="entry name" value="WD40_repeat_CS"/>
</dbReference>
<dbReference type="EMBL" id="KN839845">
    <property type="protein sequence ID" value="KIJ64713.1"/>
    <property type="molecule type" value="Genomic_DNA"/>
</dbReference>
<dbReference type="AlphaFoldDB" id="A0A0C9WA33"/>
<dbReference type="Pfam" id="PF00400">
    <property type="entry name" value="WD40"/>
    <property type="match status" value="2"/>
</dbReference>
<feature type="repeat" description="WD" evidence="3">
    <location>
        <begin position="46"/>
        <end position="80"/>
    </location>
</feature>
<dbReference type="PROSITE" id="PS50082">
    <property type="entry name" value="WD_REPEATS_2"/>
    <property type="match status" value="2"/>
</dbReference>
<dbReference type="GO" id="GO:1990234">
    <property type="term" value="C:transferase complex"/>
    <property type="evidence" value="ECO:0007669"/>
    <property type="project" value="UniProtKB-ARBA"/>
</dbReference>
<feature type="non-terminal residue" evidence="4">
    <location>
        <position position="1"/>
    </location>
</feature>
<evidence type="ECO:0000313" key="4">
    <source>
        <dbReference type="EMBL" id="KIJ64713.1"/>
    </source>
</evidence>
<keyword evidence="5" id="KW-1185">Reference proteome</keyword>
<sequence>QTFEGHEGLVLCVAFFQDEQRLVTGSLDGGVRVWNRETGAQIGDALKGHTGTVHAVDVSGDERTIASSGIDNMVRIWDAE</sequence>
<evidence type="ECO:0000256" key="1">
    <source>
        <dbReference type="ARBA" id="ARBA00022574"/>
    </source>
</evidence>
<keyword evidence="1 3" id="KW-0853">WD repeat</keyword>
<dbReference type="OrthoDB" id="6262491at2759"/>
<dbReference type="Proteomes" id="UP000053820">
    <property type="component" value="Unassembled WGS sequence"/>
</dbReference>
<dbReference type="PANTHER" id="PTHR22847:SF637">
    <property type="entry name" value="WD REPEAT DOMAIN 5B"/>
    <property type="match status" value="1"/>
</dbReference>
<evidence type="ECO:0000313" key="5">
    <source>
        <dbReference type="Proteomes" id="UP000053820"/>
    </source>
</evidence>
<dbReference type="PROSITE" id="PS50294">
    <property type="entry name" value="WD_REPEATS_REGION"/>
    <property type="match status" value="2"/>
</dbReference>
<dbReference type="SUPFAM" id="SSF50978">
    <property type="entry name" value="WD40 repeat-like"/>
    <property type="match status" value="1"/>
</dbReference>
<dbReference type="PANTHER" id="PTHR22847">
    <property type="entry name" value="WD40 REPEAT PROTEIN"/>
    <property type="match status" value="1"/>
</dbReference>
<evidence type="ECO:0000256" key="3">
    <source>
        <dbReference type="PROSITE-ProRule" id="PRU00221"/>
    </source>
</evidence>
<feature type="non-terminal residue" evidence="4">
    <location>
        <position position="80"/>
    </location>
</feature>
<proteinExistence type="predicted"/>
<gene>
    <name evidence="4" type="ORF">HYDPIDRAFT_53542</name>
</gene>
<dbReference type="InterPro" id="IPR015943">
    <property type="entry name" value="WD40/YVTN_repeat-like_dom_sf"/>
</dbReference>
<dbReference type="HOGENOM" id="CLU_000288_57_30_1"/>